<feature type="transmembrane region" description="Helical" evidence="2">
    <location>
        <begin position="27"/>
        <end position="48"/>
    </location>
</feature>
<feature type="domain" description="ABC1 atypical kinase-like" evidence="3">
    <location>
        <begin position="218"/>
        <end position="335"/>
    </location>
</feature>
<evidence type="ECO:0000313" key="5">
    <source>
        <dbReference type="Proteomes" id="UP000053766"/>
    </source>
</evidence>
<reference evidence="4 5" key="1">
    <citation type="submission" date="2013-11" db="EMBL/GenBank/DDBJ databases">
        <title>Draft genome of the bovine lungworm Dictyocaulus viviparus.</title>
        <authorList>
            <person name="Mitreva M."/>
        </authorList>
    </citation>
    <scope>NUCLEOTIDE SEQUENCE [LARGE SCALE GENOMIC DNA]</scope>
    <source>
        <strain evidence="4 5">HannoverDv2000</strain>
    </source>
</reference>
<dbReference type="EMBL" id="KN716996">
    <property type="protein sequence ID" value="KJH40843.1"/>
    <property type="molecule type" value="Genomic_DNA"/>
</dbReference>
<gene>
    <name evidence="4" type="ORF">DICVIV_13195</name>
</gene>
<dbReference type="Proteomes" id="UP000053766">
    <property type="component" value="Unassembled WGS sequence"/>
</dbReference>
<keyword evidence="2" id="KW-0472">Membrane</keyword>
<organism evidence="4 5">
    <name type="scientific">Dictyocaulus viviparus</name>
    <name type="common">Bovine lungworm</name>
    <dbReference type="NCBI Taxonomy" id="29172"/>
    <lineage>
        <taxon>Eukaryota</taxon>
        <taxon>Metazoa</taxon>
        <taxon>Ecdysozoa</taxon>
        <taxon>Nematoda</taxon>
        <taxon>Chromadorea</taxon>
        <taxon>Rhabditida</taxon>
        <taxon>Rhabditina</taxon>
        <taxon>Rhabditomorpha</taxon>
        <taxon>Strongyloidea</taxon>
        <taxon>Metastrongylidae</taxon>
        <taxon>Dictyocaulus</taxon>
    </lineage>
</organism>
<evidence type="ECO:0000259" key="3">
    <source>
        <dbReference type="Pfam" id="PF03109"/>
    </source>
</evidence>
<dbReference type="PANTHER" id="PTHR45890">
    <property type="entry name" value="AARF DOMAIN CONTAINING KINASE 2 (PREDICTED)"/>
    <property type="match status" value="1"/>
</dbReference>
<dbReference type="InterPro" id="IPR004147">
    <property type="entry name" value="ABC1_dom"/>
</dbReference>
<dbReference type="Pfam" id="PF03109">
    <property type="entry name" value="ABC1"/>
    <property type="match status" value="1"/>
</dbReference>
<evidence type="ECO:0000256" key="2">
    <source>
        <dbReference type="SAM" id="Phobius"/>
    </source>
</evidence>
<dbReference type="GO" id="GO:0005739">
    <property type="term" value="C:mitochondrion"/>
    <property type="evidence" value="ECO:0007669"/>
    <property type="project" value="TreeGrafter"/>
</dbReference>
<keyword evidence="5" id="KW-1185">Reference proteome</keyword>
<sequence>MALAIRFLPLFITYPLASRSSHLNEFWWRLVLFTIQVSSLAFVCLFIFRFSSIRKQRPFSNCDQVFDNVFGDGFAHKHKKNVFLHIEPYSIGSGCVAQIYKATVNITALEAATGNKYPHLKGCERQEIAVKVSFVDILMIFFMMSYFVIERGVDEEIDMDLSILKSATSLLLKMLPSLEYMQPLSALEQFEIVLRRQVDLRNEAKALKMLPSLEYMQPLSALEQFEIVLRRQVDLRNEAKALKKFSDNFEYKKTGVKFPIVIGCTKNVLVETFEQGIHINRLISEDDVQLFSCNSPLTRRRIALLGARALLKMIFVDNFVHGDLHPGNILVRFNEDNKQLCGVHIAPRNETIFKRGMDFFRNVIGWRTSPLIRFTDSSESSDEPTLIILDTGIVFSETEKNLRNLKALFRAIIDKKGYRAGELLLDYADNNQRCSDPHEFCVQVDQLVAKAMKKRSLKKLNISTLLSELFSLVAAYNVYLDSSFTSVVLSVMVLEGLGRSLDPDIDLFQCARPYLLNMV</sequence>
<dbReference type="PANTHER" id="PTHR45890:SF1">
    <property type="entry name" value="AARF DOMAIN CONTAINING KINASE 2"/>
    <property type="match status" value="1"/>
</dbReference>
<accession>A0A0D8X8H5</accession>
<evidence type="ECO:0000256" key="1">
    <source>
        <dbReference type="ARBA" id="ARBA00009670"/>
    </source>
</evidence>
<proteinExistence type="inferred from homology"/>
<protein>
    <submittedName>
        <fullName evidence="4">ABC1 family protein</fullName>
    </submittedName>
</protein>
<comment type="similarity">
    <text evidence="1">Belongs to the protein kinase superfamily. ADCK protein kinase family.</text>
</comment>
<reference evidence="5" key="2">
    <citation type="journal article" date="2016" name="Sci. Rep.">
        <title>Dictyocaulus viviparus genome, variome and transcriptome elucidate lungworm biology and support future intervention.</title>
        <authorList>
            <person name="McNulty S.N."/>
            <person name="Strube C."/>
            <person name="Rosa B.A."/>
            <person name="Martin J.C."/>
            <person name="Tyagi R."/>
            <person name="Choi Y.J."/>
            <person name="Wang Q."/>
            <person name="Hallsworth Pepin K."/>
            <person name="Zhang X."/>
            <person name="Ozersky P."/>
            <person name="Wilson R.K."/>
            <person name="Sternberg P.W."/>
            <person name="Gasser R.B."/>
            <person name="Mitreva M."/>
        </authorList>
    </citation>
    <scope>NUCLEOTIDE SEQUENCE [LARGE SCALE GENOMIC DNA]</scope>
    <source>
        <strain evidence="5">HannoverDv2000</strain>
    </source>
</reference>
<evidence type="ECO:0000313" key="4">
    <source>
        <dbReference type="EMBL" id="KJH40843.1"/>
    </source>
</evidence>
<name>A0A0D8X8H5_DICVI</name>
<dbReference type="OrthoDB" id="427480at2759"/>
<feature type="transmembrane region" description="Helical" evidence="2">
    <location>
        <begin position="128"/>
        <end position="149"/>
    </location>
</feature>
<dbReference type="STRING" id="29172.A0A0D8X8H5"/>
<dbReference type="InterPro" id="IPR011009">
    <property type="entry name" value="Kinase-like_dom_sf"/>
</dbReference>
<keyword evidence="2" id="KW-0812">Transmembrane</keyword>
<dbReference type="InterPro" id="IPR052402">
    <property type="entry name" value="ADCK_kinase"/>
</dbReference>
<dbReference type="AlphaFoldDB" id="A0A0D8X8H5"/>
<keyword evidence="2" id="KW-1133">Transmembrane helix</keyword>
<dbReference type="SUPFAM" id="SSF56112">
    <property type="entry name" value="Protein kinase-like (PK-like)"/>
    <property type="match status" value="1"/>
</dbReference>